<sequence>MDNTFSYNVTYRKPRLSSSLNNITNESQLFDTTILSLPNTSMEDSRITKDYIDQINKLKEDLHSANQEIENLNLENITLNRGLEKKNKIIDLYKKVNDSDTNMMKKKANRKSLNTQPISCCTPKKGPICVTSGNQNGKTYDSNEETSVLLANKNNNIEVTATESRQKLEKMPSHSHKTNFTLQKDKNGDKKKIVIIADQQGKHTQHILQHLAGAGFQVTCFFKPGARVKNVVKTELDVIQKLGKKDYVVLLGGINDDNPAFSKKVRGCASAMPVAGCRVTAPITRTSPDWLPGPFLTFRQLKRQKN</sequence>
<evidence type="ECO:0000313" key="2">
    <source>
        <dbReference type="Proteomes" id="UP000824533"/>
    </source>
</evidence>
<proteinExistence type="predicted"/>
<accession>A0ACC1D6K6</accession>
<gene>
    <name evidence="1" type="ORF">K1T71_005308</name>
</gene>
<keyword evidence="2" id="KW-1185">Reference proteome</keyword>
<name>A0ACC1D6K6_9NEOP</name>
<dbReference type="Proteomes" id="UP000824533">
    <property type="component" value="Linkage Group LG08"/>
</dbReference>
<organism evidence="1 2">
    <name type="scientific">Dendrolimus kikuchii</name>
    <dbReference type="NCBI Taxonomy" id="765133"/>
    <lineage>
        <taxon>Eukaryota</taxon>
        <taxon>Metazoa</taxon>
        <taxon>Ecdysozoa</taxon>
        <taxon>Arthropoda</taxon>
        <taxon>Hexapoda</taxon>
        <taxon>Insecta</taxon>
        <taxon>Pterygota</taxon>
        <taxon>Neoptera</taxon>
        <taxon>Endopterygota</taxon>
        <taxon>Lepidoptera</taxon>
        <taxon>Glossata</taxon>
        <taxon>Ditrysia</taxon>
        <taxon>Bombycoidea</taxon>
        <taxon>Lasiocampidae</taxon>
        <taxon>Dendrolimus</taxon>
    </lineage>
</organism>
<evidence type="ECO:0000313" key="1">
    <source>
        <dbReference type="EMBL" id="KAJ0179596.1"/>
    </source>
</evidence>
<comment type="caution">
    <text evidence="1">The sequence shown here is derived from an EMBL/GenBank/DDBJ whole genome shotgun (WGS) entry which is preliminary data.</text>
</comment>
<reference evidence="1 2" key="1">
    <citation type="journal article" date="2021" name="Front. Genet.">
        <title>Chromosome-Level Genome Assembly Reveals Significant Gene Expansion in the Toll and IMD Signaling Pathways of Dendrolimus kikuchii.</title>
        <authorList>
            <person name="Zhou J."/>
            <person name="Wu P."/>
            <person name="Xiong Z."/>
            <person name="Liu N."/>
            <person name="Zhao N."/>
            <person name="Ji M."/>
            <person name="Qiu Y."/>
            <person name="Yang B."/>
        </authorList>
    </citation>
    <scope>NUCLEOTIDE SEQUENCE [LARGE SCALE GENOMIC DNA]</scope>
    <source>
        <strain evidence="1">Ann1</strain>
    </source>
</reference>
<dbReference type="EMBL" id="CM034394">
    <property type="protein sequence ID" value="KAJ0179596.1"/>
    <property type="molecule type" value="Genomic_DNA"/>
</dbReference>
<protein>
    <submittedName>
        <fullName evidence="1">Uncharacterized protein</fullName>
    </submittedName>
</protein>